<evidence type="ECO:0000259" key="4">
    <source>
        <dbReference type="PROSITE" id="PS50949"/>
    </source>
</evidence>
<comment type="caution">
    <text evidence="5">The sequence shown here is derived from an EMBL/GenBank/DDBJ whole genome shotgun (WGS) entry which is preliminary data.</text>
</comment>
<organism evidence="5 6">
    <name type="scientific">Actinoalloteichus caeruleus DSM 43889</name>
    <dbReference type="NCBI Taxonomy" id="1120930"/>
    <lineage>
        <taxon>Bacteria</taxon>
        <taxon>Bacillati</taxon>
        <taxon>Actinomycetota</taxon>
        <taxon>Actinomycetes</taxon>
        <taxon>Pseudonocardiales</taxon>
        <taxon>Pseudonocardiaceae</taxon>
        <taxon>Actinoalloteichus</taxon>
        <taxon>Actinoalloteichus cyanogriseus</taxon>
    </lineage>
</organism>
<keyword evidence="1" id="KW-0805">Transcription regulation</keyword>
<dbReference type="CDD" id="cd07377">
    <property type="entry name" value="WHTH_GntR"/>
    <property type="match status" value="1"/>
</dbReference>
<evidence type="ECO:0000256" key="2">
    <source>
        <dbReference type="ARBA" id="ARBA00023125"/>
    </source>
</evidence>
<evidence type="ECO:0000313" key="5">
    <source>
        <dbReference type="EMBL" id="MCP2331450.1"/>
    </source>
</evidence>
<dbReference type="InterPro" id="IPR000524">
    <property type="entry name" value="Tscrpt_reg_HTH_GntR"/>
</dbReference>
<keyword evidence="2 5" id="KW-0238">DNA-binding</keyword>
<dbReference type="PANTHER" id="PTHR38445">
    <property type="entry name" value="HTH-TYPE TRANSCRIPTIONAL REPRESSOR YTRA"/>
    <property type="match status" value="1"/>
</dbReference>
<dbReference type="Pfam" id="PF00392">
    <property type="entry name" value="GntR"/>
    <property type="match status" value="1"/>
</dbReference>
<keyword evidence="6" id="KW-1185">Reference proteome</keyword>
<accession>A0ABT1JG30</accession>
<evidence type="ECO:0000313" key="6">
    <source>
        <dbReference type="Proteomes" id="UP000791080"/>
    </source>
</evidence>
<dbReference type="PANTHER" id="PTHR38445:SF9">
    <property type="entry name" value="HTH-TYPE TRANSCRIPTIONAL REPRESSOR YTRA"/>
    <property type="match status" value="1"/>
</dbReference>
<dbReference type="SUPFAM" id="SSF46785">
    <property type="entry name" value="Winged helix' DNA-binding domain"/>
    <property type="match status" value="1"/>
</dbReference>
<proteinExistence type="predicted"/>
<dbReference type="InterPro" id="IPR036390">
    <property type="entry name" value="WH_DNA-bd_sf"/>
</dbReference>
<gene>
    <name evidence="5" type="ORF">G443_001720</name>
</gene>
<reference evidence="5 6" key="1">
    <citation type="submission" date="2013-07" db="EMBL/GenBank/DDBJ databases">
        <authorList>
            <consortium name="DOE Joint Genome Institute"/>
            <person name="Reeve W."/>
            <person name="Huntemann M."/>
            <person name="Han J."/>
            <person name="Chen A."/>
            <person name="Kyrpides N."/>
            <person name="Mavromatis K."/>
            <person name="Markowitz V."/>
            <person name="Palaniappan K."/>
            <person name="Ivanova N."/>
            <person name="Schaumberg A."/>
            <person name="Pati A."/>
            <person name="Liolios K."/>
            <person name="Nordberg H.P."/>
            <person name="Cantor M.N."/>
            <person name="Hua S.X."/>
            <person name="Woyke T."/>
        </authorList>
    </citation>
    <scope>NUCLEOTIDE SEQUENCE [LARGE SCALE GENOMIC DNA]</scope>
    <source>
        <strain evidence="5 6">DSM 43889</strain>
    </source>
</reference>
<sequence>MILEIDPKAPVPPYEQVRAQLATVIDTGALPAGSRLPSIRQLAQDLGIATGTVARAYRELEGAGYLSSRVGRGTVVLDRLQLGEEEREELVRAAARDLVAAARRWGVPPDRVRAVLDEELDRH</sequence>
<keyword evidence="3" id="KW-0804">Transcription</keyword>
<reference evidence="5 6" key="2">
    <citation type="submission" date="2022-06" db="EMBL/GenBank/DDBJ databases">
        <title>Genomic Encyclopedia of Type Strains, Phase I: the one thousand microbial genomes (KMG-I) project.</title>
        <authorList>
            <person name="Kyrpides N."/>
        </authorList>
    </citation>
    <scope>NUCLEOTIDE SEQUENCE [LARGE SCALE GENOMIC DNA]</scope>
    <source>
        <strain evidence="5 6">DSM 43889</strain>
    </source>
</reference>
<dbReference type="PROSITE" id="PS50949">
    <property type="entry name" value="HTH_GNTR"/>
    <property type="match status" value="1"/>
</dbReference>
<dbReference type="Gene3D" id="1.10.10.10">
    <property type="entry name" value="Winged helix-like DNA-binding domain superfamily/Winged helix DNA-binding domain"/>
    <property type="match status" value="1"/>
</dbReference>
<dbReference type="Proteomes" id="UP000791080">
    <property type="component" value="Unassembled WGS sequence"/>
</dbReference>
<dbReference type="SMART" id="SM00345">
    <property type="entry name" value="HTH_GNTR"/>
    <property type="match status" value="1"/>
</dbReference>
<evidence type="ECO:0000256" key="3">
    <source>
        <dbReference type="ARBA" id="ARBA00023163"/>
    </source>
</evidence>
<protein>
    <submittedName>
        <fullName evidence="5">DNA-binding transcriptional regulator YhcF, GntR family</fullName>
    </submittedName>
</protein>
<feature type="domain" description="HTH gntR-type" evidence="4">
    <location>
        <begin position="11"/>
        <end position="79"/>
    </location>
</feature>
<name>A0ABT1JG30_ACTCY</name>
<evidence type="ECO:0000256" key="1">
    <source>
        <dbReference type="ARBA" id="ARBA00023015"/>
    </source>
</evidence>
<dbReference type="RefSeq" id="WP_026418881.1">
    <property type="nucleotide sequence ID" value="NZ_AUBJ02000001.1"/>
</dbReference>
<dbReference type="GO" id="GO:0003677">
    <property type="term" value="F:DNA binding"/>
    <property type="evidence" value="ECO:0007669"/>
    <property type="project" value="UniProtKB-KW"/>
</dbReference>
<dbReference type="EMBL" id="AUBJ02000001">
    <property type="protein sequence ID" value="MCP2331450.1"/>
    <property type="molecule type" value="Genomic_DNA"/>
</dbReference>
<dbReference type="InterPro" id="IPR036388">
    <property type="entry name" value="WH-like_DNA-bd_sf"/>
</dbReference>